<dbReference type="InterPro" id="IPR053171">
    <property type="entry name" value="Viral_Tip_Attach_Protein"/>
</dbReference>
<gene>
    <name evidence="1" type="ORF">FE392_13705</name>
</gene>
<name>A0ABU4SC42_9GAMM</name>
<evidence type="ECO:0000313" key="2">
    <source>
        <dbReference type="Proteomes" id="UP001271890"/>
    </source>
</evidence>
<protein>
    <submittedName>
        <fullName evidence="1">Host specificity protein J</fullName>
    </submittedName>
</protein>
<dbReference type="CDD" id="cd00063">
    <property type="entry name" value="FN3"/>
    <property type="match status" value="1"/>
</dbReference>
<dbReference type="PANTHER" id="PTHR36251:SF2">
    <property type="entry name" value="GIFSY-2 PROPHAGE HOST SPECIFICITY PROTEIN J, PHAGE LAMBDA"/>
    <property type="match status" value="1"/>
</dbReference>
<accession>A0ABU4SC42</accession>
<proteinExistence type="predicted"/>
<comment type="caution">
    <text evidence="1">The sequence shown here is derived from an EMBL/GenBank/DDBJ whole genome shotgun (WGS) entry which is preliminary data.</text>
</comment>
<dbReference type="InterPro" id="IPR003961">
    <property type="entry name" value="FN3_dom"/>
</dbReference>
<dbReference type="Proteomes" id="UP001271890">
    <property type="component" value="Unassembled WGS sequence"/>
</dbReference>
<keyword evidence="2" id="KW-1185">Reference proteome</keyword>
<dbReference type="Gene3D" id="2.60.40.10">
    <property type="entry name" value="Immunoglobulins"/>
    <property type="match status" value="1"/>
</dbReference>
<sequence>PSGKVRRDLISGIKGQEVSVWGIGYAYPERPDVGAVWAIESRHELKQLFRVIGIKAGEDGVSFDITAVEHNPDKYALIDKNTRIDERTVAIIPPRVQPAPKNVLIDSYYSLNQGIISNTLQITWDAADSAVAYEVEWRKDNGNWITAPQTTARGLEVPNVDDGLYQARVRATNAAAISSIWMNTQDTLIGSRKKAPSEPKSLRTKSLLFGIRL</sequence>
<dbReference type="InterPro" id="IPR036116">
    <property type="entry name" value="FN3_sf"/>
</dbReference>
<dbReference type="PANTHER" id="PTHR36251">
    <property type="entry name" value="FELS-1 PROPHAGE HOST SPECIFICITY PROTEIN-RELATED"/>
    <property type="match status" value="1"/>
</dbReference>
<feature type="non-terminal residue" evidence="1">
    <location>
        <position position="213"/>
    </location>
</feature>
<organism evidence="1 2">
    <name type="scientific">Xenorhabdus santafensis</name>
    <dbReference type="NCBI Taxonomy" id="2582833"/>
    <lineage>
        <taxon>Bacteria</taxon>
        <taxon>Pseudomonadati</taxon>
        <taxon>Pseudomonadota</taxon>
        <taxon>Gammaproteobacteria</taxon>
        <taxon>Enterobacterales</taxon>
        <taxon>Morganellaceae</taxon>
        <taxon>Xenorhabdus</taxon>
    </lineage>
</organism>
<feature type="non-terminal residue" evidence="1">
    <location>
        <position position="1"/>
    </location>
</feature>
<dbReference type="SUPFAM" id="SSF49265">
    <property type="entry name" value="Fibronectin type III"/>
    <property type="match status" value="1"/>
</dbReference>
<evidence type="ECO:0000313" key="1">
    <source>
        <dbReference type="EMBL" id="MDX7988373.1"/>
    </source>
</evidence>
<dbReference type="EMBL" id="VCDN01000051">
    <property type="protein sequence ID" value="MDX7988373.1"/>
    <property type="molecule type" value="Genomic_DNA"/>
</dbReference>
<dbReference type="InterPro" id="IPR013783">
    <property type="entry name" value="Ig-like_fold"/>
</dbReference>
<reference evidence="2" key="1">
    <citation type="journal article" date="2024" name="Toxins">
        <title>Genome Sequence Analysis of Native Xenorhabdus Strains Isolated from Entomopathogenic Nematodes in Argentina.</title>
        <authorList>
            <person name="Palma L."/>
            <person name="Frizzo L."/>
            <person name="Kaiser S."/>
            <person name="Berry C."/>
            <person name="Caballero P."/>
            <person name="Bode H.B."/>
            <person name="Del Valle E.E."/>
        </authorList>
    </citation>
    <scope>NUCLEOTIDE SEQUENCE [LARGE SCALE GENOMIC DNA]</scope>
    <source>
        <strain evidence="2">12</strain>
    </source>
</reference>